<comment type="caution">
    <text evidence="1">The sequence shown here is derived from an EMBL/GenBank/DDBJ whole genome shotgun (WGS) entry which is preliminary data.</text>
</comment>
<sequence length="464" mass="53764">MAKRKRSPPRQVEVKREGVVDLSHIKPKLRLRAADAETGQGELTFQFQKTPVSPTRTIADAEALLATLAKETCHGDATHENWMRQPQRRWCQQMVAELPKERRRRLRQRFYDLKDSTVVEEDFANRWGDTSDFASTALEYWLENKSLEDVLARAKELGQLEEDLFFGCFLRGPAIDSFAWAEDLELETLRGLIKKIEGPESYVFHTQPWNCFEQAGENIPVPDLQLEDGQGSLNTRWDYDVKGKDRTDVEMLDDYLVRMQALVQNSDSVRLNKMLYLIWKMPHYVTSYHQDTHVPPHFTVYNQVSGVSVFHFLPPLVGCYVTHVGRRDVKALKEVLERLDAMQLGSVAVLGPGQVALISPFGAHGVWVPSQAYNEQLPSFTVSAIRAAELYMHKQLKTVNCELRLPTWNHAWPENEQDEEDMAAYRQAQRILCQQHNLTQKDWIWLTQKHLKELQQSQRPRWLN</sequence>
<organism evidence="1 2">
    <name type="scientific">Symbiodinium natans</name>
    <dbReference type="NCBI Taxonomy" id="878477"/>
    <lineage>
        <taxon>Eukaryota</taxon>
        <taxon>Sar</taxon>
        <taxon>Alveolata</taxon>
        <taxon>Dinophyceae</taxon>
        <taxon>Suessiales</taxon>
        <taxon>Symbiodiniaceae</taxon>
        <taxon>Symbiodinium</taxon>
    </lineage>
</organism>
<protein>
    <submittedName>
        <fullName evidence="1">Uncharacterized protein</fullName>
    </submittedName>
</protein>
<keyword evidence="2" id="KW-1185">Reference proteome</keyword>
<dbReference type="Proteomes" id="UP000604046">
    <property type="component" value="Unassembled WGS sequence"/>
</dbReference>
<dbReference type="OrthoDB" id="431094at2759"/>
<evidence type="ECO:0000313" key="1">
    <source>
        <dbReference type="EMBL" id="CAE7234304.1"/>
    </source>
</evidence>
<reference evidence="1" key="1">
    <citation type="submission" date="2021-02" db="EMBL/GenBank/DDBJ databases">
        <authorList>
            <person name="Dougan E. K."/>
            <person name="Rhodes N."/>
            <person name="Thang M."/>
            <person name="Chan C."/>
        </authorList>
    </citation>
    <scope>NUCLEOTIDE SEQUENCE</scope>
</reference>
<dbReference type="AlphaFoldDB" id="A0A812L2F9"/>
<evidence type="ECO:0000313" key="2">
    <source>
        <dbReference type="Proteomes" id="UP000604046"/>
    </source>
</evidence>
<gene>
    <name evidence="1" type="ORF">SNAT2548_LOCUS9875</name>
</gene>
<name>A0A812L2F9_9DINO</name>
<dbReference type="EMBL" id="CAJNDS010000791">
    <property type="protein sequence ID" value="CAE7234304.1"/>
    <property type="molecule type" value="Genomic_DNA"/>
</dbReference>
<proteinExistence type="predicted"/>
<accession>A0A812L2F9</accession>